<keyword evidence="2" id="KW-1185">Reference proteome</keyword>
<dbReference type="Proteomes" id="UP001404845">
    <property type="component" value="Unassembled WGS sequence"/>
</dbReference>
<accession>A0ABU9ZKU2</accession>
<reference evidence="1 2" key="1">
    <citation type="journal article" date="2023" name="PLoS ONE">
        <title>Complete genome assembly of Hawai'i environmental nontuberculous mycobacteria reveals unexpected co-isolation with methylobacteria.</title>
        <authorList>
            <person name="Hendrix J."/>
            <person name="Epperson L.E."/>
            <person name="Tong E.I."/>
            <person name="Chan Y.L."/>
            <person name="Hasan N.A."/>
            <person name="Dawrs S.N."/>
            <person name="Norton G.J."/>
            <person name="Virdi R."/>
            <person name="Crooks J.L."/>
            <person name="Chan E.D."/>
            <person name="Honda J.R."/>
            <person name="Strong M."/>
        </authorList>
    </citation>
    <scope>NUCLEOTIDE SEQUENCE [LARGE SCALE GENOMIC DNA]</scope>
    <source>
        <strain evidence="1 2">NJH_HI01</strain>
    </source>
</reference>
<dbReference type="RefSeq" id="WP_017483157.1">
    <property type="nucleotide sequence ID" value="NZ_JAQYXL010000001.1"/>
</dbReference>
<comment type="caution">
    <text evidence="1">The sequence shown here is derived from an EMBL/GenBank/DDBJ whole genome shotgun (WGS) entry which is preliminary data.</text>
</comment>
<evidence type="ECO:0008006" key="3">
    <source>
        <dbReference type="Google" id="ProtNLM"/>
    </source>
</evidence>
<evidence type="ECO:0000313" key="2">
    <source>
        <dbReference type="Proteomes" id="UP001404845"/>
    </source>
</evidence>
<dbReference type="EMBL" id="JAQYXL010000001">
    <property type="protein sequence ID" value="MEN3231645.1"/>
    <property type="molecule type" value="Genomic_DNA"/>
</dbReference>
<gene>
    <name evidence="1" type="ORF">PUR21_29110</name>
</gene>
<sequence>MLFFGGVWLWHRWAAHLRVEEREAERARIQGELRLGYPRQ</sequence>
<organism evidence="1 2">
    <name type="scientific">Methylorubrum rhodesianum</name>
    <dbReference type="NCBI Taxonomy" id="29427"/>
    <lineage>
        <taxon>Bacteria</taxon>
        <taxon>Pseudomonadati</taxon>
        <taxon>Pseudomonadota</taxon>
        <taxon>Alphaproteobacteria</taxon>
        <taxon>Hyphomicrobiales</taxon>
        <taxon>Methylobacteriaceae</taxon>
        <taxon>Methylorubrum</taxon>
    </lineage>
</organism>
<proteinExistence type="predicted"/>
<protein>
    <recommendedName>
        <fullName evidence="3">Heme exporter protein D</fullName>
    </recommendedName>
</protein>
<evidence type="ECO:0000313" key="1">
    <source>
        <dbReference type="EMBL" id="MEN3231645.1"/>
    </source>
</evidence>
<name>A0ABU9ZKU2_9HYPH</name>